<comment type="caution">
    <text evidence="1">The sequence shown here is derived from an EMBL/GenBank/DDBJ whole genome shotgun (WGS) entry which is preliminary data.</text>
</comment>
<evidence type="ECO:0000313" key="2">
    <source>
        <dbReference type="Proteomes" id="UP001500979"/>
    </source>
</evidence>
<dbReference type="Proteomes" id="UP001500979">
    <property type="component" value="Unassembled WGS sequence"/>
</dbReference>
<name>A0ABN3V0E6_9PSEU</name>
<protein>
    <submittedName>
        <fullName evidence="1">Uncharacterized protein</fullName>
    </submittedName>
</protein>
<dbReference type="EMBL" id="BAAAUX010000001">
    <property type="protein sequence ID" value="GAA2773710.1"/>
    <property type="molecule type" value="Genomic_DNA"/>
</dbReference>
<organism evidence="1 2">
    <name type="scientific">Saccharopolyspora taberi</name>
    <dbReference type="NCBI Taxonomy" id="60895"/>
    <lineage>
        <taxon>Bacteria</taxon>
        <taxon>Bacillati</taxon>
        <taxon>Actinomycetota</taxon>
        <taxon>Actinomycetes</taxon>
        <taxon>Pseudonocardiales</taxon>
        <taxon>Pseudonocardiaceae</taxon>
        <taxon>Saccharopolyspora</taxon>
    </lineage>
</organism>
<gene>
    <name evidence="1" type="ORF">GCM10010470_01810</name>
</gene>
<evidence type="ECO:0000313" key="1">
    <source>
        <dbReference type="EMBL" id="GAA2773710.1"/>
    </source>
</evidence>
<reference evidence="1 2" key="1">
    <citation type="journal article" date="2019" name="Int. J. Syst. Evol. Microbiol.">
        <title>The Global Catalogue of Microorganisms (GCM) 10K type strain sequencing project: providing services to taxonomists for standard genome sequencing and annotation.</title>
        <authorList>
            <consortium name="The Broad Institute Genomics Platform"/>
            <consortium name="The Broad Institute Genome Sequencing Center for Infectious Disease"/>
            <person name="Wu L."/>
            <person name="Ma J."/>
        </authorList>
    </citation>
    <scope>NUCLEOTIDE SEQUENCE [LARGE SCALE GENOMIC DNA]</scope>
    <source>
        <strain evidence="1 2">JCM 9383</strain>
    </source>
</reference>
<proteinExistence type="predicted"/>
<accession>A0ABN3V0E6</accession>
<sequence length="92" mass="10431">MSDYRETKDYLANTPLPAEIREVVSEALDSFAYSQRSKDQIAAAILRLPDRASIEFTIRDVYEADLIVDEMLSEAAASVMRLFLQEGQEVRS</sequence>
<keyword evidence="2" id="KW-1185">Reference proteome</keyword>
<dbReference type="RefSeq" id="WP_344677364.1">
    <property type="nucleotide sequence ID" value="NZ_BAAAUX010000001.1"/>
</dbReference>